<keyword evidence="2" id="KW-1185">Reference proteome</keyword>
<comment type="caution">
    <text evidence="1">The sequence shown here is derived from an EMBL/GenBank/DDBJ whole genome shotgun (WGS) entry which is preliminary data.</text>
</comment>
<dbReference type="Pfam" id="PF10768">
    <property type="entry name" value="FliX"/>
    <property type="match status" value="1"/>
</dbReference>
<evidence type="ECO:0008006" key="3">
    <source>
        <dbReference type="Google" id="ProtNLM"/>
    </source>
</evidence>
<evidence type="ECO:0000313" key="1">
    <source>
        <dbReference type="EMBL" id="NJB97662.1"/>
    </source>
</evidence>
<organism evidence="1 2">
    <name type="scientific">Sphingomonas trueperi</name>
    <dbReference type="NCBI Taxonomy" id="53317"/>
    <lineage>
        <taxon>Bacteria</taxon>
        <taxon>Pseudomonadati</taxon>
        <taxon>Pseudomonadota</taxon>
        <taxon>Alphaproteobacteria</taxon>
        <taxon>Sphingomonadales</taxon>
        <taxon>Sphingomonadaceae</taxon>
        <taxon>Sphingomonas</taxon>
    </lineage>
</organism>
<dbReference type="InterPro" id="IPR019704">
    <property type="entry name" value="Flagellar_assmbl_FliX_class2"/>
</dbReference>
<proteinExistence type="predicted"/>
<evidence type="ECO:0000313" key="2">
    <source>
        <dbReference type="Proteomes" id="UP000531251"/>
    </source>
</evidence>
<name>A0A7X5XYZ8_9SPHN</name>
<dbReference type="EMBL" id="JAATJB010000005">
    <property type="protein sequence ID" value="NJB97662.1"/>
    <property type="molecule type" value="Genomic_DNA"/>
</dbReference>
<protein>
    <recommendedName>
        <fullName evidence="3">Class II flagellar assembly regulator</fullName>
    </recommendedName>
</protein>
<accession>A0A7X5XYZ8</accession>
<dbReference type="AlphaFoldDB" id="A0A7X5XYZ8"/>
<dbReference type="RefSeq" id="WP_125971900.1">
    <property type="nucleotide sequence ID" value="NZ_BAAADY010000041.1"/>
</dbReference>
<dbReference type="Proteomes" id="UP000531251">
    <property type="component" value="Unassembled WGS sequence"/>
</dbReference>
<reference evidence="1 2" key="1">
    <citation type="submission" date="2020-03" db="EMBL/GenBank/DDBJ databases">
        <title>Genomic Encyclopedia of Type Strains, Phase IV (KMG-IV): sequencing the most valuable type-strain genomes for metagenomic binning, comparative biology and taxonomic classification.</title>
        <authorList>
            <person name="Goeker M."/>
        </authorList>
    </citation>
    <scope>NUCLEOTIDE SEQUENCE [LARGE SCALE GENOMIC DNA]</scope>
    <source>
        <strain evidence="1 2">DSM 7225</strain>
    </source>
</reference>
<sequence>MRIDSLSPMMARNLLAALPKSVPGLASRLDEQVAAAPHPQPVPGTVPATSVQMLVAIAANNPIAERRRKQARDVERGIDALDRLHKELVAGTPNVARLREIVQWSETVPTPAEPELAALMRDIDVRVRVELAKLDIQV</sequence>
<gene>
    <name evidence="1" type="ORF">GGR89_001977</name>
</gene>
<dbReference type="GO" id="GO:0044781">
    <property type="term" value="P:bacterial-type flagellum organization"/>
    <property type="evidence" value="ECO:0007669"/>
    <property type="project" value="InterPro"/>
</dbReference>